<keyword evidence="3" id="KW-0677">Repeat</keyword>
<evidence type="ECO:0000256" key="2">
    <source>
        <dbReference type="ARBA" id="ARBA00022679"/>
    </source>
</evidence>
<sequence>MAVPFLDADQRHPITLPDGTPYTNTVWLGSVIDHPNIEVGDFTYYNDFEPVTDYAARIAPYLHPGAPERLIIGKFCQFANGTRFITSSADHPKRWFTSYPFAVFDQALFPYFDEEFAKGADTVIGNDVWVGDGARIMPGVTLGDGVIVGAGAIVTRDVPSWSIVAGNPGRVVRRRFPDDVCDRLDRLAWWDRDLADIRALVPVLASADLAALDAALAERGL</sequence>
<dbReference type="RefSeq" id="WP_161353877.1">
    <property type="nucleotide sequence ID" value="NZ_WTUX01000069.1"/>
</dbReference>
<accession>A0A845M572</accession>
<keyword evidence="2 5" id="KW-0808">Transferase</keyword>
<dbReference type="Pfam" id="PF00132">
    <property type="entry name" value="Hexapep"/>
    <property type="match status" value="1"/>
</dbReference>
<dbReference type="InterPro" id="IPR001451">
    <property type="entry name" value="Hexapep"/>
</dbReference>
<dbReference type="EMBL" id="WTUX01000069">
    <property type="protein sequence ID" value="MZR15490.1"/>
    <property type="molecule type" value="Genomic_DNA"/>
</dbReference>
<protein>
    <submittedName>
        <fullName evidence="5">Antibiotic acetyltransferase</fullName>
    </submittedName>
</protein>
<evidence type="ECO:0000313" key="5">
    <source>
        <dbReference type="EMBL" id="MZR15490.1"/>
    </source>
</evidence>
<dbReference type="PROSITE" id="PS00101">
    <property type="entry name" value="HEXAPEP_TRANSFERASES"/>
    <property type="match status" value="1"/>
</dbReference>
<organism evidence="5 6">
    <name type="scientific">Maritimibacter harenae</name>
    <dbReference type="NCBI Taxonomy" id="2606218"/>
    <lineage>
        <taxon>Bacteria</taxon>
        <taxon>Pseudomonadati</taxon>
        <taxon>Pseudomonadota</taxon>
        <taxon>Alphaproteobacteria</taxon>
        <taxon>Rhodobacterales</taxon>
        <taxon>Roseobacteraceae</taxon>
        <taxon>Maritimibacter</taxon>
    </lineage>
</organism>
<reference evidence="5 6" key="1">
    <citation type="submission" date="2019-12" db="EMBL/GenBank/DDBJ databases">
        <title>Maritimibacter sp. nov. sp. isolated from sea sand.</title>
        <authorList>
            <person name="Kim J."/>
            <person name="Jeong S.E."/>
            <person name="Jung H.S."/>
            <person name="Jeon C.O."/>
        </authorList>
    </citation>
    <scope>NUCLEOTIDE SEQUENCE [LARGE SCALE GENOMIC DNA]</scope>
    <source>
        <strain evidence="5 6">DP07</strain>
    </source>
</reference>
<evidence type="ECO:0000256" key="3">
    <source>
        <dbReference type="ARBA" id="ARBA00022737"/>
    </source>
</evidence>
<dbReference type="PANTHER" id="PTHR43300">
    <property type="entry name" value="ACETYLTRANSFERASE"/>
    <property type="match status" value="1"/>
</dbReference>
<keyword evidence="4" id="KW-0012">Acyltransferase</keyword>
<evidence type="ECO:0000256" key="4">
    <source>
        <dbReference type="ARBA" id="ARBA00023315"/>
    </source>
</evidence>
<dbReference type="GO" id="GO:0016746">
    <property type="term" value="F:acyltransferase activity"/>
    <property type="evidence" value="ECO:0007669"/>
    <property type="project" value="UniProtKB-KW"/>
</dbReference>
<dbReference type="InterPro" id="IPR050179">
    <property type="entry name" value="Trans_hexapeptide_repeat"/>
</dbReference>
<evidence type="ECO:0000256" key="1">
    <source>
        <dbReference type="ARBA" id="ARBA00007274"/>
    </source>
</evidence>
<comment type="similarity">
    <text evidence="1">Belongs to the transferase hexapeptide repeat family.</text>
</comment>
<dbReference type="Proteomes" id="UP000467322">
    <property type="component" value="Unassembled WGS sequence"/>
</dbReference>
<keyword evidence="6" id="KW-1185">Reference proteome</keyword>
<dbReference type="InterPro" id="IPR011004">
    <property type="entry name" value="Trimer_LpxA-like_sf"/>
</dbReference>
<dbReference type="AlphaFoldDB" id="A0A845M572"/>
<dbReference type="SUPFAM" id="SSF51161">
    <property type="entry name" value="Trimeric LpxA-like enzymes"/>
    <property type="match status" value="1"/>
</dbReference>
<comment type="caution">
    <text evidence="5">The sequence shown here is derived from an EMBL/GenBank/DDBJ whole genome shotgun (WGS) entry which is preliminary data.</text>
</comment>
<dbReference type="CDD" id="cd03349">
    <property type="entry name" value="LbH_XAT"/>
    <property type="match status" value="1"/>
</dbReference>
<dbReference type="Gene3D" id="2.160.10.10">
    <property type="entry name" value="Hexapeptide repeat proteins"/>
    <property type="match status" value="1"/>
</dbReference>
<dbReference type="InterPro" id="IPR018357">
    <property type="entry name" value="Hexapep_transf_CS"/>
</dbReference>
<name>A0A845M572_9RHOB</name>
<gene>
    <name evidence="5" type="ORF">GQE99_20970</name>
</gene>
<evidence type="ECO:0000313" key="6">
    <source>
        <dbReference type="Proteomes" id="UP000467322"/>
    </source>
</evidence>
<proteinExistence type="inferred from homology"/>
<dbReference type="PANTHER" id="PTHR43300:SF11">
    <property type="entry name" value="ACETYLTRANSFERASE RV3034C-RELATED"/>
    <property type="match status" value="1"/>
</dbReference>